<evidence type="ECO:0000313" key="9">
    <source>
        <dbReference type="EMBL" id="PTL35262.1"/>
    </source>
</evidence>
<organism evidence="9 10">
    <name type="scientific">Candidatus Methylomirabilis limnetica</name>
    <dbReference type="NCBI Taxonomy" id="2033718"/>
    <lineage>
        <taxon>Bacteria</taxon>
        <taxon>Candidatus Methylomirabilota</taxon>
        <taxon>Candidatus Methylomirabilia</taxon>
        <taxon>Candidatus Methylomirabilales</taxon>
        <taxon>Candidatus Methylomirabilaceae</taxon>
        <taxon>Candidatus Methylomirabilis</taxon>
    </lineage>
</organism>
<feature type="transmembrane region" description="Helical" evidence="7">
    <location>
        <begin position="339"/>
        <end position="359"/>
    </location>
</feature>
<keyword evidence="3" id="KW-0808">Transferase</keyword>
<dbReference type="PANTHER" id="PTHR43867">
    <property type="entry name" value="CELLULOSE SYNTHASE CATALYTIC SUBUNIT A [UDP-FORMING]"/>
    <property type="match status" value="1"/>
</dbReference>
<evidence type="ECO:0000256" key="7">
    <source>
        <dbReference type="SAM" id="Phobius"/>
    </source>
</evidence>
<feature type="transmembrane region" description="Helical" evidence="7">
    <location>
        <begin position="58"/>
        <end position="76"/>
    </location>
</feature>
<dbReference type="InterPro" id="IPR009875">
    <property type="entry name" value="PilZ_domain"/>
</dbReference>
<evidence type="ECO:0000256" key="2">
    <source>
        <dbReference type="ARBA" id="ARBA00022676"/>
    </source>
</evidence>
<evidence type="ECO:0000256" key="1">
    <source>
        <dbReference type="ARBA" id="ARBA00004141"/>
    </source>
</evidence>
<gene>
    <name evidence="9" type="ORF">CLG94_10535</name>
</gene>
<dbReference type="GO" id="GO:0035438">
    <property type="term" value="F:cyclic-di-GMP binding"/>
    <property type="evidence" value="ECO:0007669"/>
    <property type="project" value="InterPro"/>
</dbReference>
<dbReference type="Gene3D" id="3.90.550.10">
    <property type="entry name" value="Spore Coat Polysaccharide Biosynthesis Protein SpsA, Chain A"/>
    <property type="match status" value="1"/>
</dbReference>
<dbReference type="GO" id="GO:0005886">
    <property type="term" value="C:plasma membrane"/>
    <property type="evidence" value="ECO:0007669"/>
    <property type="project" value="TreeGrafter"/>
</dbReference>
<dbReference type="AlphaFoldDB" id="A0A2T4TVX7"/>
<dbReference type="Pfam" id="PF13641">
    <property type="entry name" value="Glyco_tranf_2_3"/>
    <property type="match status" value="1"/>
</dbReference>
<evidence type="ECO:0000256" key="4">
    <source>
        <dbReference type="ARBA" id="ARBA00022692"/>
    </source>
</evidence>
<evidence type="ECO:0000256" key="3">
    <source>
        <dbReference type="ARBA" id="ARBA00022679"/>
    </source>
</evidence>
<keyword evidence="4 7" id="KW-0812">Transmembrane</keyword>
<dbReference type="SUPFAM" id="SSF53448">
    <property type="entry name" value="Nucleotide-diphospho-sugar transferases"/>
    <property type="match status" value="1"/>
</dbReference>
<keyword evidence="6 7" id="KW-0472">Membrane</keyword>
<feature type="domain" description="PilZ" evidence="8">
    <location>
        <begin position="643"/>
        <end position="739"/>
    </location>
</feature>
<name>A0A2T4TVX7_9BACT</name>
<dbReference type="GO" id="GO:0016758">
    <property type="term" value="F:hexosyltransferase activity"/>
    <property type="evidence" value="ECO:0007669"/>
    <property type="project" value="TreeGrafter"/>
</dbReference>
<feature type="transmembrane region" description="Helical" evidence="7">
    <location>
        <begin position="25"/>
        <end position="46"/>
    </location>
</feature>
<dbReference type="EMBL" id="NVQC01000027">
    <property type="protein sequence ID" value="PTL35262.1"/>
    <property type="molecule type" value="Genomic_DNA"/>
</dbReference>
<feature type="domain" description="PilZ" evidence="8">
    <location>
        <begin position="508"/>
        <end position="611"/>
    </location>
</feature>
<protein>
    <recommendedName>
        <fullName evidence="8">PilZ domain-containing protein</fullName>
    </recommendedName>
</protein>
<sequence length="743" mass="83925">MPPQPERLDLGQRPLTAGGVASVRYYQAVMVLTIAVYLYYLAYRLLYTINWDAPTFSLLFYYAEFHGCLSLFLYFFQMWHPLQRTPPPVPPGLRVDVYIPTYKEDVSLVRKTVLGCIHMAYPHKTYILDDGNRPEFAALAAELGCAYVTRRERAHAKAGNMNHAMSISDGDFIVVFDADYVPQPDFLDKTLGYFTDEKVAFVQTPQNYYNVESFSFRFKFEKREKWNEGDMFYRLMMPARDYWNAAFFAGTSAVIRKRALDEIGGFATETITEDLHTSVRLCKAGWQGVYHNELLSSGLAATDLKNYHIQKLRWAEGNISLLFADNPLWTKGLTLPQRICFFATVFGWFIGLPKLIYFSTPAIMLLTGWYPIFPFNWSFMWRYAIFLAVVIMSIKIVGRGQGRIREDEIYNMMNFFVLSKAVVRALLRWKSQFIVTAKGAGEAVSLSALLPQLTIILLGVTAIEWGALKWAYGVSHNGLGLGIGMFWSGVNGYLACVVVATVTSPLHRRKESRFLGGLPVWYEAGEGERVASGLGIATDLNEDGIALATFSALPVGELVKLRLYLGSRVMTCNGVVLYINRSTAMEGVFRYGVKFADLSREDKDAITEFCFSRMLPAFMNRFDVRPSPLTRFVLAYYDRRQIKRRAKRMEISLPMILRGDPPRYTVTEDISIGGLAFMVTSPMVAGAHAPITLVTPFGRLDAEIEIRNCREVATGRSYRVGATFVEPLGPSLKILAQLCETGH</sequence>
<comment type="caution">
    <text evidence="9">The sequence shown here is derived from an EMBL/GenBank/DDBJ whole genome shotgun (WGS) entry which is preliminary data.</text>
</comment>
<keyword evidence="2" id="KW-0328">Glycosyltransferase</keyword>
<reference evidence="9 10" key="1">
    <citation type="submission" date="2017-09" db="EMBL/GenBank/DDBJ databases">
        <title>Bloom of a denitrifying methanotroph, Candidatus Methylomirabilis limnetica, in a deep stratified lake.</title>
        <authorList>
            <person name="Graf J.S."/>
            <person name="Marchant H.K."/>
            <person name="Tienken D."/>
            <person name="Hach P.F."/>
            <person name="Brand A."/>
            <person name="Schubert C.J."/>
            <person name="Kuypers M.M."/>
            <person name="Milucka J."/>
        </authorList>
    </citation>
    <scope>NUCLEOTIDE SEQUENCE [LARGE SCALE GENOMIC DNA]</scope>
    <source>
        <strain evidence="9 10">Zug</strain>
    </source>
</reference>
<evidence type="ECO:0000313" key="10">
    <source>
        <dbReference type="Proteomes" id="UP000241436"/>
    </source>
</evidence>
<dbReference type="Pfam" id="PF07238">
    <property type="entry name" value="PilZ"/>
    <property type="match status" value="2"/>
</dbReference>
<evidence type="ECO:0000259" key="8">
    <source>
        <dbReference type="Pfam" id="PF07238"/>
    </source>
</evidence>
<dbReference type="Proteomes" id="UP000241436">
    <property type="component" value="Unassembled WGS sequence"/>
</dbReference>
<evidence type="ECO:0000256" key="6">
    <source>
        <dbReference type="ARBA" id="ARBA00023136"/>
    </source>
</evidence>
<comment type="subcellular location">
    <subcellularLocation>
        <location evidence="1">Membrane</location>
        <topology evidence="1">Multi-pass membrane protein</topology>
    </subcellularLocation>
</comment>
<dbReference type="Gene3D" id="2.40.10.220">
    <property type="entry name" value="predicted glycosyltransferase like domains"/>
    <property type="match status" value="2"/>
</dbReference>
<dbReference type="PANTHER" id="PTHR43867:SF2">
    <property type="entry name" value="CELLULOSE SYNTHASE CATALYTIC SUBUNIT A [UDP-FORMING]"/>
    <property type="match status" value="1"/>
</dbReference>
<dbReference type="SUPFAM" id="SSF141371">
    <property type="entry name" value="PilZ domain-like"/>
    <property type="match status" value="1"/>
</dbReference>
<keyword evidence="10" id="KW-1185">Reference proteome</keyword>
<evidence type="ECO:0000256" key="5">
    <source>
        <dbReference type="ARBA" id="ARBA00022989"/>
    </source>
</evidence>
<keyword evidence="5 7" id="KW-1133">Transmembrane helix</keyword>
<reference evidence="10" key="2">
    <citation type="journal article" date="2018" name="Environ. Microbiol.">
        <title>Bloom of a denitrifying methanotroph, 'Candidatus Methylomirabilis limnetica', in a deep stratified lake.</title>
        <authorList>
            <person name="Graf J.S."/>
            <person name="Mayr M.J."/>
            <person name="Marchant H.K."/>
            <person name="Tienken D."/>
            <person name="Hach P.F."/>
            <person name="Brand A."/>
            <person name="Schubert C.J."/>
            <person name="Kuypers M.M."/>
            <person name="Milucka J."/>
        </authorList>
    </citation>
    <scope>NUCLEOTIDE SEQUENCE [LARGE SCALE GENOMIC DNA]</scope>
    <source>
        <strain evidence="10">Zug</strain>
    </source>
</reference>
<dbReference type="CDD" id="cd06421">
    <property type="entry name" value="CESA_CelA_like"/>
    <property type="match status" value="1"/>
</dbReference>
<feature type="transmembrane region" description="Helical" evidence="7">
    <location>
        <begin position="479"/>
        <end position="502"/>
    </location>
</feature>
<dbReference type="InterPro" id="IPR029044">
    <property type="entry name" value="Nucleotide-diphossugar_trans"/>
</dbReference>
<feature type="transmembrane region" description="Helical" evidence="7">
    <location>
        <begin position="379"/>
        <end position="397"/>
    </location>
</feature>
<accession>A0A2T4TVX7</accession>
<dbReference type="InterPro" id="IPR050321">
    <property type="entry name" value="Glycosyltr_2/OpgH_subfam"/>
</dbReference>
<feature type="transmembrane region" description="Helical" evidence="7">
    <location>
        <begin position="449"/>
        <end position="467"/>
    </location>
</feature>
<proteinExistence type="predicted"/>